<dbReference type="EMBL" id="CP097507">
    <property type="protein sequence ID" value="URE00552.1"/>
    <property type="molecule type" value="Genomic_DNA"/>
</dbReference>
<dbReference type="AlphaFoldDB" id="A0A9E7FUD0"/>
<dbReference type="EMBL" id="CP097507">
    <property type="protein sequence ID" value="URE01490.1"/>
    <property type="molecule type" value="Genomic_DNA"/>
</dbReference>
<name>A0A9E7FUD0_9LILI</name>
<dbReference type="SMART" id="SM00355">
    <property type="entry name" value="ZnF_C2H2"/>
    <property type="match status" value="2"/>
</dbReference>
<evidence type="ECO:0000256" key="2">
    <source>
        <dbReference type="ARBA" id="ARBA00022723"/>
    </source>
</evidence>
<evidence type="ECO:0000256" key="10">
    <source>
        <dbReference type="SAM" id="MobiDB-lite"/>
    </source>
</evidence>
<dbReference type="GO" id="GO:0005634">
    <property type="term" value="C:nucleus"/>
    <property type="evidence" value="ECO:0007669"/>
    <property type="project" value="UniProtKB-SubCell"/>
</dbReference>
<keyword evidence="3" id="KW-0677">Repeat</keyword>
<keyword evidence="6" id="KW-0805">Transcription regulation</keyword>
<dbReference type="PANTHER" id="PTHR26374">
    <property type="entry name" value="ZINC FINGER PROTEIN ZAT5"/>
    <property type="match status" value="1"/>
</dbReference>
<dbReference type="InterPro" id="IPR036236">
    <property type="entry name" value="Znf_C2H2_sf"/>
</dbReference>
<keyword evidence="2" id="KW-0479">Metal-binding</keyword>
<evidence type="ECO:0000256" key="5">
    <source>
        <dbReference type="ARBA" id="ARBA00022833"/>
    </source>
</evidence>
<evidence type="ECO:0000256" key="8">
    <source>
        <dbReference type="ARBA" id="ARBA00023242"/>
    </source>
</evidence>
<dbReference type="SUPFAM" id="SSF57667">
    <property type="entry name" value="beta-beta-alpha zinc fingers"/>
    <property type="match status" value="1"/>
</dbReference>
<dbReference type="Proteomes" id="UP001055439">
    <property type="component" value="Chromosome 5"/>
</dbReference>
<evidence type="ECO:0000256" key="1">
    <source>
        <dbReference type="ARBA" id="ARBA00004123"/>
    </source>
</evidence>
<evidence type="ECO:0000313" key="12">
    <source>
        <dbReference type="EMBL" id="URE00552.1"/>
    </source>
</evidence>
<evidence type="ECO:0000256" key="4">
    <source>
        <dbReference type="ARBA" id="ARBA00022771"/>
    </source>
</evidence>
<keyword evidence="8" id="KW-0539">Nucleus</keyword>
<dbReference type="GO" id="GO:0008270">
    <property type="term" value="F:zinc ion binding"/>
    <property type="evidence" value="ECO:0007669"/>
    <property type="project" value="UniProtKB-KW"/>
</dbReference>
<comment type="subcellular location">
    <subcellularLocation>
        <location evidence="1">Nucleus</location>
    </subcellularLocation>
</comment>
<dbReference type="PANTHER" id="PTHR26374:SF471">
    <property type="entry name" value="OS03G0279700 PROTEIN"/>
    <property type="match status" value="1"/>
</dbReference>
<feature type="domain" description="C2H2-type" evidence="11">
    <location>
        <begin position="103"/>
        <end position="130"/>
    </location>
</feature>
<keyword evidence="4 9" id="KW-0863">Zinc-finger</keyword>
<sequence length="175" mass="18675">MKRCRFGGGEGEKEVACIDMANVLLLLSQGRSGCGGGGGGTEESDCLVQSSSSERVFECRTCNRQFPSFQALGGHRASHKKPRLDGHGHGQAQAGAAAKRRVHECPICGVEFAVGQALGGHMRRHRAPTTGVILAPEKPVERRGKLLDLNWPPSENDTKLGPGSEVMDEIPMVDC</sequence>
<evidence type="ECO:0000256" key="6">
    <source>
        <dbReference type="ARBA" id="ARBA00023015"/>
    </source>
</evidence>
<protein>
    <submittedName>
        <fullName evidence="12">Zinc finger protein</fullName>
    </submittedName>
</protein>
<dbReference type="Pfam" id="PF13912">
    <property type="entry name" value="zf-C2H2_6"/>
    <property type="match status" value="2"/>
</dbReference>
<evidence type="ECO:0000259" key="11">
    <source>
        <dbReference type="PROSITE" id="PS50157"/>
    </source>
</evidence>
<dbReference type="OrthoDB" id="9411774at2759"/>
<evidence type="ECO:0000256" key="7">
    <source>
        <dbReference type="ARBA" id="ARBA00023163"/>
    </source>
</evidence>
<dbReference type="InterPro" id="IPR013087">
    <property type="entry name" value="Znf_C2H2_type"/>
</dbReference>
<gene>
    <name evidence="12" type="ORF">MUK42_23937</name>
    <name evidence="13" type="ORF">MUK42_34071</name>
</gene>
<keyword evidence="5" id="KW-0862">Zinc</keyword>
<dbReference type="PROSITE" id="PS50157">
    <property type="entry name" value="ZINC_FINGER_C2H2_2"/>
    <property type="match status" value="2"/>
</dbReference>
<feature type="region of interest" description="Disordered" evidence="10">
    <location>
        <begin position="147"/>
        <end position="167"/>
    </location>
</feature>
<evidence type="ECO:0000256" key="9">
    <source>
        <dbReference type="PROSITE-ProRule" id="PRU00042"/>
    </source>
</evidence>
<feature type="domain" description="C2H2-type" evidence="11">
    <location>
        <begin position="57"/>
        <end position="84"/>
    </location>
</feature>
<feature type="region of interest" description="Disordered" evidence="10">
    <location>
        <begin position="73"/>
        <end position="96"/>
    </location>
</feature>
<keyword evidence="14" id="KW-1185">Reference proteome</keyword>
<keyword evidence="7" id="KW-0804">Transcription</keyword>
<evidence type="ECO:0000313" key="14">
    <source>
        <dbReference type="Proteomes" id="UP001055439"/>
    </source>
</evidence>
<dbReference type="PROSITE" id="PS00028">
    <property type="entry name" value="ZINC_FINGER_C2H2_1"/>
    <property type="match status" value="2"/>
</dbReference>
<accession>A0A9E7FUD0</accession>
<dbReference type="Gene3D" id="3.30.160.60">
    <property type="entry name" value="Classic Zinc Finger"/>
    <property type="match status" value="1"/>
</dbReference>
<proteinExistence type="predicted"/>
<reference evidence="12" key="1">
    <citation type="submission" date="2022-05" db="EMBL/GenBank/DDBJ databases">
        <title>The Musa troglodytarum L. genome provides insights into the mechanism of non-climacteric behaviour and enrichment of carotenoids.</title>
        <authorList>
            <person name="Wang J."/>
        </authorList>
    </citation>
    <scope>NUCLEOTIDE SEQUENCE</scope>
    <source>
        <tissue evidence="12">Leaf</tissue>
    </source>
</reference>
<evidence type="ECO:0000313" key="13">
    <source>
        <dbReference type="EMBL" id="URE01490.1"/>
    </source>
</evidence>
<evidence type="ECO:0000256" key="3">
    <source>
        <dbReference type="ARBA" id="ARBA00022737"/>
    </source>
</evidence>
<organism evidence="12 14">
    <name type="scientific">Musa troglodytarum</name>
    <name type="common">fe'i banana</name>
    <dbReference type="NCBI Taxonomy" id="320322"/>
    <lineage>
        <taxon>Eukaryota</taxon>
        <taxon>Viridiplantae</taxon>
        <taxon>Streptophyta</taxon>
        <taxon>Embryophyta</taxon>
        <taxon>Tracheophyta</taxon>
        <taxon>Spermatophyta</taxon>
        <taxon>Magnoliopsida</taxon>
        <taxon>Liliopsida</taxon>
        <taxon>Zingiberales</taxon>
        <taxon>Musaceae</taxon>
        <taxon>Musa</taxon>
    </lineage>
</organism>